<dbReference type="Pfam" id="PF08239">
    <property type="entry name" value="SH3_3"/>
    <property type="match status" value="1"/>
</dbReference>
<dbReference type="Gene3D" id="2.30.30.40">
    <property type="entry name" value="SH3 Domains"/>
    <property type="match status" value="1"/>
</dbReference>
<evidence type="ECO:0000259" key="1">
    <source>
        <dbReference type="Pfam" id="PF08239"/>
    </source>
</evidence>
<evidence type="ECO:0000313" key="2">
    <source>
        <dbReference type="EMBL" id="MBB1115659.1"/>
    </source>
</evidence>
<accession>A0A7W3UXG0</accession>
<dbReference type="InterPro" id="IPR003646">
    <property type="entry name" value="SH3-like_bac-type"/>
</dbReference>
<comment type="caution">
    <text evidence="2">The sequence shown here is derived from an EMBL/GenBank/DDBJ whole genome shotgun (WGS) entry which is preliminary data.</text>
</comment>
<dbReference type="RefSeq" id="WP_220484607.1">
    <property type="nucleotide sequence ID" value="NZ_JACIUV010000001.1"/>
</dbReference>
<name>A0A7W3UXG0_9GAMM</name>
<feature type="domain" description="SH3b" evidence="1">
    <location>
        <begin position="31"/>
        <end position="83"/>
    </location>
</feature>
<organism evidence="2 3">
    <name type="scientific">Stenotrophomonas koreensis</name>
    <dbReference type="NCBI Taxonomy" id="266128"/>
    <lineage>
        <taxon>Bacteria</taxon>
        <taxon>Pseudomonadati</taxon>
        <taxon>Pseudomonadota</taxon>
        <taxon>Gammaproteobacteria</taxon>
        <taxon>Lysobacterales</taxon>
        <taxon>Lysobacteraceae</taxon>
        <taxon>Stenotrophomonas</taxon>
    </lineage>
</organism>
<proteinExistence type="predicted"/>
<dbReference type="Proteomes" id="UP000550609">
    <property type="component" value="Unassembled WGS sequence"/>
</dbReference>
<evidence type="ECO:0000313" key="3">
    <source>
        <dbReference type="Proteomes" id="UP000550609"/>
    </source>
</evidence>
<dbReference type="EMBL" id="JACIUV010000001">
    <property type="protein sequence ID" value="MBB1115659.1"/>
    <property type="molecule type" value="Genomic_DNA"/>
</dbReference>
<dbReference type="AlphaFoldDB" id="A0A7W3UXG0"/>
<protein>
    <submittedName>
        <fullName evidence="2">SH3 domain-containing protein</fullName>
    </submittedName>
</protein>
<reference evidence="2 3" key="1">
    <citation type="submission" date="2020-08" db="EMBL/GenBank/DDBJ databases">
        <title>Stenotrophomonas sp. W1S232.</title>
        <authorList>
            <person name="Deng Y."/>
        </authorList>
    </citation>
    <scope>NUCLEOTIDE SEQUENCE [LARGE SCALE GENOMIC DNA]</scope>
    <source>
        <strain evidence="2 3">W1S232</strain>
    </source>
</reference>
<sequence>MPRLAACAVIVAIVLLCQPRRDVPAVTVSAGVNLRDAPDVRAQRVAVLPVGTQVELGTCLVDRSWCRVSAGSQSGWASARYLSAATDNGRVRLAESEEDLRVAVEPGSRTE</sequence>
<gene>
    <name evidence="2" type="ORF">H4O09_01080</name>
</gene>